<feature type="signal peptide" evidence="4">
    <location>
        <begin position="1"/>
        <end position="17"/>
    </location>
</feature>
<dbReference type="AlphaFoldDB" id="A0A835DV47"/>
<feature type="domain" description="Legume lectin" evidence="5">
    <location>
        <begin position="26"/>
        <end position="246"/>
    </location>
</feature>
<protein>
    <recommendedName>
        <fullName evidence="5">Legume lectin domain-containing protein</fullName>
    </recommendedName>
</protein>
<dbReference type="PANTHER" id="PTHR32401:SF43">
    <property type="entry name" value="LEGUME LECTIN DOMAIN-CONTAINING PROTEIN"/>
    <property type="match status" value="1"/>
</dbReference>
<evidence type="ECO:0000313" key="6">
    <source>
        <dbReference type="EMBL" id="KAF8647680.1"/>
    </source>
</evidence>
<keyword evidence="7" id="KW-1185">Reference proteome</keyword>
<dbReference type="SUPFAM" id="SSF49899">
    <property type="entry name" value="Concanavalin A-like lectins/glucanases"/>
    <property type="match status" value="1"/>
</dbReference>
<comment type="similarity">
    <text evidence="1">Belongs to the leguminous lectin family.</text>
</comment>
<dbReference type="PANTHER" id="PTHR32401">
    <property type="entry name" value="CONCANAVALIN A-LIKE LECTIN FAMILY PROTEIN"/>
    <property type="match status" value="1"/>
</dbReference>
<name>A0A835DV47_9POAL</name>
<keyword evidence="3" id="KW-1133">Transmembrane helix</keyword>
<feature type="chain" id="PRO_5032344210" description="Legume lectin domain-containing protein" evidence="4">
    <location>
        <begin position="18"/>
        <end position="309"/>
    </location>
</feature>
<dbReference type="GO" id="GO:0030246">
    <property type="term" value="F:carbohydrate binding"/>
    <property type="evidence" value="ECO:0007669"/>
    <property type="project" value="UniProtKB-KW"/>
</dbReference>
<feature type="transmembrane region" description="Helical" evidence="3">
    <location>
        <begin position="259"/>
        <end position="284"/>
    </location>
</feature>
<evidence type="ECO:0000256" key="2">
    <source>
        <dbReference type="ARBA" id="ARBA00022734"/>
    </source>
</evidence>
<gene>
    <name evidence="6" type="ORF">HU200_065319</name>
</gene>
<proteinExistence type="inferred from homology"/>
<evidence type="ECO:0000256" key="4">
    <source>
        <dbReference type="SAM" id="SignalP"/>
    </source>
</evidence>
<keyword evidence="4" id="KW-0732">Signal</keyword>
<dbReference type="InterPro" id="IPR050258">
    <property type="entry name" value="Leguminous_Lectin"/>
</dbReference>
<dbReference type="EMBL" id="JACEFO010002840">
    <property type="protein sequence ID" value="KAF8647680.1"/>
    <property type="molecule type" value="Genomic_DNA"/>
</dbReference>
<comment type="caution">
    <text evidence="6">The sequence shown here is derived from an EMBL/GenBank/DDBJ whole genome shotgun (WGS) entry which is preliminary data.</text>
</comment>
<dbReference type="Proteomes" id="UP000636709">
    <property type="component" value="Unassembled WGS sequence"/>
</dbReference>
<organism evidence="6 7">
    <name type="scientific">Digitaria exilis</name>
    <dbReference type="NCBI Taxonomy" id="1010633"/>
    <lineage>
        <taxon>Eukaryota</taxon>
        <taxon>Viridiplantae</taxon>
        <taxon>Streptophyta</taxon>
        <taxon>Embryophyta</taxon>
        <taxon>Tracheophyta</taxon>
        <taxon>Spermatophyta</taxon>
        <taxon>Magnoliopsida</taxon>
        <taxon>Liliopsida</taxon>
        <taxon>Poales</taxon>
        <taxon>Poaceae</taxon>
        <taxon>PACMAD clade</taxon>
        <taxon>Panicoideae</taxon>
        <taxon>Panicodae</taxon>
        <taxon>Paniceae</taxon>
        <taxon>Anthephorinae</taxon>
        <taxon>Digitaria</taxon>
    </lineage>
</organism>
<accession>A0A835DV47</accession>
<sequence>MPRLAVLLLLCTAVVSGATAAARVDTFSFPSFDATTTRDLTAASNAWVLGPASQLFVNFDGYAKLNRTEGYLVLSRPVDIWRPVSSGIPSLEASFNTSFTLTTTATVAFVVLLDTFWIDKDTSLRGFGNYTSPELAVGSLASVEVGPVRSYATYGHDDNSAVGLNVTVTPNVTSATTRTVWIDYNAAAHRVSVRVAGDGEPRPSRALLDAPLGLAGRRTTETAFVGFFAAAIQDIFVGVRDWDLTVDSFEGDGRKGTKWWVILLAVLGSVAVTAAVVAVAVCYFQSRRRQRRQQQQLDKQPNIDVASLE</sequence>
<keyword evidence="3" id="KW-0812">Transmembrane</keyword>
<keyword evidence="2" id="KW-0430">Lectin</keyword>
<dbReference type="OrthoDB" id="660141at2759"/>
<evidence type="ECO:0000313" key="7">
    <source>
        <dbReference type="Proteomes" id="UP000636709"/>
    </source>
</evidence>
<keyword evidence="3" id="KW-0472">Membrane</keyword>
<reference evidence="6" key="1">
    <citation type="submission" date="2020-07" db="EMBL/GenBank/DDBJ databases">
        <title>Genome sequence and genetic diversity analysis of an under-domesticated orphan crop, white fonio (Digitaria exilis).</title>
        <authorList>
            <person name="Bennetzen J.L."/>
            <person name="Chen S."/>
            <person name="Ma X."/>
            <person name="Wang X."/>
            <person name="Yssel A.E.J."/>
            <person name="Chaluvadi S.R."/>
            <person name="Johnson M."/>
            <person name="Gangashetty P."/>
            <person name="Hamidou F."/>
            <person name="Sanogo M.D."/>
            <person name="Zwaenepoel A."/>
            <person name="Wallace J."/>
            <person name="Van De Peer Y."/>
            <person name="Van Deynze A."/>
        </authorList>
    </citation>
    <scope>NUCLEOTIDE SEQUENCE</scope>
    <source>
        <tissue evidence="6">Leaves</tissue>
    </source>
</reference>
<dbReference type="Gene3D" id="2.60.120.200">
    <property type="match status" value="1"/>
</dbReference>
<dbReference type="Pfam" id="PF00139">
    <property type="entry name" value="Lectin_legB"/>
    <property type="match status" value="1"/>
</dbReference>
<dbReference type="InterPro" id="IPR001220">
    <property type="entry name" value="Legume_lectin_dom"/>
</dbReference>
<evidence type="ECO:0000256" key="1">
    <source>
        <dbReference type="ARBA" id="ARBA00007606"/>
    </source>
</evidence>
<dbReference type="InterPro" id="IPR013320">
    <property type="entry name" value="ConA-like_dom_sf"/>
</dbReference>
<evidence type="ECO:0000256" key="3">
    <source>
        <dbReference type="SAM" id="Phobius"/>
    </source>
</evidence>
<evidence type="ECO:0000259" key="5">
    <source>
        <dbReference type="Pfam" id="PF00139"/>
    </source>
</evidence>